<dbReference type="AlphaFoldDB" id="A0A6C0BG28"/>
<evidence type="ECO:0000313" key="2">
    <source>
        <dbReference type="EMBL" id="QHS91106.1"/>
    </source>
</evidence>
<proteinExistence type="predicted"/>
<evidence type="ECO:0000259" key="1">
    <source>
        <dbReference type="PROSITE" id="PS50234"/>
    </source>
</evidence>
<dbReference type="SUPFAM" id="SSF53300">
    <property type="entry name" value="vWA-like"/>
    <property type="match status" value="1"/>
</dbReference>
<reference evidence="2" key="1">
    <citation type="journal article" date="2020" name="Nature">
        <title>Giant virus diversity and host interactions through global metagenomics.</title>
        <authorList>
            <person name="Schulz F."/>
            <person name="Roux S."/>
            <person name="Paez-Espino D."/>
            <person name="Jungbluth S."/>
            <person name="Walsh D.A."/>
            <person name="Denef V.J."/>
            <person name="McMahon K.D."/>
            <person name="Konstantinidis K.T."/>
            <person name="Eloe-Fadrosh E.A."/>
            <person name="Kyrpides N.C."/>
            <person name="Woyke T."/>
        </authorList>
    </citation>
    <scope>NUCLEOTIDE SEQUENCE</scope>
    <source>
        <strain evidence="2">GVMAG-M-3300013004-44</strain>
    </source>
</reference>
<dbReference type="InterPro" id="IPR002035">
    <property type="entry name" value="VWF_A"/>
</dbReference>
<dbReference type="PANTHER" id="PTHR10579">
    <property type="entry name" value="CALCIUM-ACTIVATED CHLORIDE CHANNEL REGULATOR"/>
    <property type="match status" value="1"/>
</dbReference>
<dbReference type="SMART" id="SM00327">
    <property type="entry name" value="VWA"/>
    <property type="match status" value="1"/>
</dbReference>
<dbReference type="PROSITE" id="PS50234">
    <property type="entry name" value="VWFA"/>
    <property type="match status" value="1"/>
</dbReference>
<dbReference type="InterPro" id="IPR036465">
    <property type="entry name" value="vWFA_dom_sf"/>
</dbReference>
<dbReference type="PANTHER" id="PTHR10579:SF43">
    <property type="entry name" value="ZINC FINGER (C3HC4-TYPE RING FINGER) FAMILY PROTEIN"/>
    <property type="match status" value="1"/>
</dbReference>
<protein>
    <recommendedName>
        <fullName evidence="1">VWFA domain-containing protein</fullName>
    </recommendedName>
</protein>
<name>A0A6C0BG28_9ZZZZ</name>
<accession>A0A6C0BG28</accession>
<dbReference type="Pfam" id="PF00092">
    <property type="entry name" value="VWA"/>
    <property type="match status" value="1"/>
</dbReference>
<dbReference type="EMBL" id="MN739155">
    <property type="protein sequence ID" value="QHS91106.1"/>
    <property type="molecule type" value="Genomic_DNA"/>
</dbReference>
<dbReference type="InterPro" id="IPR051266">
    <property type="entry name" value="CLCR"/>
</dbReference>
<dbReference type="Gene3D" id="3.40.50.410">
    <property type="entry name" value="von Willebrand factor, type A domain"/>
    <property type="match status" value="1"/>
</dbReference>
<organism evidence="2">
    <name type="scientific">viral metagenome</name>
    <dbReference type="NCBI Taxonomy" id="1070528"/>
    <lineage>
        <taxon>unclassified sequences</taxon>
        <taxon>metagenomes</taxon>
        <taxon>organismal metagenomes</taxon>
    </lineage>
</organism>
<feature type="domain" description="VWFA" evidence="1">
    <location>
        <begin position="31"/>
        <end position="220"/>
    </location>
</feature>
<sequence>MQFQSFSIPSHPEWATIHVKAPESESRVPIHLCCVIDTSGSMEDDDKLENVKRSLHYLLNFLGEKDRISVITFSSTAKTILNKMCCSLTEKENLRTHIAMIHLEFSTNLSAALVETRNVLLMNPSGEALPRLNPSGIKQGILLLTDGMANDGVKEPDQIVAMTKKLLQDYHGTSLSCIGYGTDHNAELLQSMATEGGGSYSIVNTLEDVATVFGNVLGGLISCSFQQVCITLPKNTEIKSRYATNHLNELEIMVGDLSAGMEAVVLAKLPLGHVLTVKAYDLKASQLVTVETTVSSSEDVTIQTDGEAHYLRFDVLALLDDIASGKQTYEHYLEMVVACTHDIKVYREKHAHPLWDLLLNELDRALKTLKFPHMYHRNISKQHGAYLGMMRGTSSQPVDEMPSDHYNIFSNGVQHTLSHELTREVTQSFDVTFGSVGAGSAATTAGTIAGTTASLIELTGGSSMSFAAAVSAANAVKPRPQRKGWSHYGGLSLTPTKTCATSSGLPVFPESTFMWNGQDGTQPQ</sequence>